<reference evidence="1 2" key="1">
    <citation type="submission" date="2020-08" db="EMBL/GenBank/DDBJ databases">
        <title>Sequencing the genomes of 1000 actinobacteria strains.</title>
        <authorList>
            <person name="Klenk H.-P."/>
        </authorList>
    </citation>
    <scope>NUCLEOTIDE SEQUENCE [LARGE SCALE GENOMIC DNA]</scope>
    <source>
        <strain evidence="1 2">DSM 45809</strain>
    </source>
</reference>
<dbReference type="SUPFAM" id="SSF55781">
    <property type="entry name" value="GAF domain-like"/>
    <property type="match status" value="1"/>
</dbReference>
<dbReference type="AlphaFoldDB" id="A0A7W7M9U3"/>
<evidence type="ECO:0008006" key="3">
    <source>
        <dbReference type="Google" id="ProtNLM"/>
    </source>
</evidence>
<keyword evidence="2" id="KW-1185">Reference proteome</keyword>
<evidence type="ECO:0000313" key="2">
    <source>
        <dbReference type="Proteomes" id="UP000546162"/>
    </source>
</evidence>
<evidence type="ECO:0000313" key="1">
    <source>
        <dbReference type="EMBL" id="MBB4742354.1"/>
    </source>
</evidence>
<dbReference type="RefSeq" id="WP_185042732.1">
    <property type="nucleotide sequence ID" value="NZ_BAABFG010000005.1"/>
</dbReference>
<dbReference type="Proteomes" id="UP000546162">
    <property type="component" value="Unassembled WGS sequence"/>
</dbReference>
<dbReference type="EMBL" id="JACHNB010000001">
    <property type="protein sequence ID" value="MBB4742354.1"/>
    <property type="molecule type" value="Genomic_DNA"/>
</dbReference>
<proteinExistence type="predicted"/>
<organism evidence="1 2">
    <name type="scientific">Actinoplanes octamycinicus</name>
    <dbReference type="NCBI Taxonomy" id="135948"/>
    <lineage>
        <taxon>Bacteria</taxon>
        <taxon>Bacillati</taxon>
        <taxon>Actinomycetota</taxon>
        <taxon>Actinomycetes</taxon>
        <taxon>Micromonosporales</taxon>
        <taxon>Micromonosporaceae</taxon>
        <taxon>Actinoplanes</taxon>
    </lineage>
</organism>
<sequence length="142" mass="15267">MISSRADSDADRVLAGDLRVIARMVGESMSAAATIRIAAGERVIAAASFGRPECPRTGLECPTASVSVPLPVDEHRSGVLCLHHDRPFRQSAPVAELLPRVGAQIGRLVRLGEPADEPFYETMAALSRTIRRRDLTILGRPA</sequence>
<comment type="caution">
    <text evidence="1">The sequence shown here is derived from an EMBL/GenBank/DDBJ whole genome shotgun (WGS) entry which is preliminary data.</text>
</comment>
<protein>
    <recommendedName>
        <fullName evidence="3">GAF domain-containing protein</fullName>
    </recommendedName>
</protein>
<accession>A0A7W7M9U3</accession>
<gene>
    <name evidence="1" type="ORF">BJY16_005813</name>
</gene>
<name>A0A7W7M9U3_9ACTN</name>